<dbReference type="PANTHER" id="PTHR36115:SF6">
    <property type="entry name" value="PROLINE-RICH ANTIGEN HOMOLOG"/>
    <property type="match status" value="1"/>
</dbReference>
<evidence type="ECO:0000313" key="9">
    <source>
        <dbReference type="Proteomes" id="UP001597063"/>
    </source>
</evidence>
<dbReference type="EMBL" id="JBHTGP010000011">
    <property type="protein sequence ID" value="MFD0686831.1"/>
    <property type="molecule type" value="Genomic_DNA"/>
</dbReference>
<comment type="subcellular location">
    <subcellularLocation>
        <location evidence="1">Cell membrane</location>
        <topology evidence="1">Multi-pass membrane protein</topology>
    </subcellularLocation>
</comment>
<gene>
    <name evidence="8" type="ORF">ACFQZM_20195</name>
</gene>
<dbReference type="Pfam" id="PF06271">
    <property type="entry name" value="RDD"/>
    <property type="match status" value="1"/>
</dbReference>
<evidence type="ECO:0000256" key="2">
    <source>
        <dbReference type="ARBA" id="ARBA00022475"/>
    </source>
</evidence>
<feature type="transmembrane region" description="Helical" evidence="6">
    <location>
        <begin position="52"/>
        <end position="70"/>
    </location>
</feature>
<keyword evidence="3 6" id="KW-0812">Transmembrane</keyword>
<dbReference type="PANTHER" id="PTHR36115">
    <property type="entry name" value="PROLINE-RICH ANTIGEN HOMOLOG-RELATED"/>
    <property type="match status" value="1"/>
</dbReference>
<evidence type="ECO:0000256" key="1">
    <source>
        <dbReference type="ARBA" id="ARBA00004651"/>
    </source>
</evidence>
<keyword evidence="4 6" id="KW-1133">Transmembrane helix</keyword>
<evidence type="ECO:0000256" key="6">
    <source>
        <dbReference type="SAM" id="Phobius"/>
    </source>
</evidence>
<evidence type="ECO:0000256" key="3">
    <source>
        <dbReference type="ARBA" id="ARBA00022692"/>
    </source>
</evidence>
<sequence>MSSGKGQPAGPRWTQTWLSGARAAGADLGRPGERFGFPASGSGAIAGYGRRLVALFVDWGLSMLVASLLARAFEWSPPQRSLTTLVVFGIQTWLLTGLAGTTLGKRLCGLRVVRPDGRPVGLGWSLARAVLLLLVIPALIWDRDYRGLHDRAANTAVVNI</sequence>
<evidence type="ECO:0000256" key="5">
    <source>
        <dbReference type="ARBA" id="ARBA00023136"/>
    </source>
</evidence>
<dbReference type="InterPro" id="IPR051791">
    <property type="entry name" value="Pra-immunoreactive"/>
</dbReference>
<evidence type="ECO:0000256" key="4">
    <source>
        <dbReference type="ARBA" id="ARBA00022989"/>
    </source>
</evidence>
<dbReference type="Proteomes" id="UP001597063">
    <property type="component" value="Unassembled WGS sequence"/>
</dbReference>
<dbReference type="RefSeq" id="WP_131760335.1">
    <property type="nucleotide sequence ID" value="NZ_CAACUY010000111.1"/>
</dbReference>
<keyword evidence="5 6" id="KW-0472">Membrane</keyword>
<evidence type="ECO:0000259" key="7">
    <source>
        <dbReference type="Pfam" id="PF06271"/>
    </source>
</evidence>
<feature type="transmembrane region" description="Helical" evidence="6">
    <location>
        <begin position="82"/>
        <end position="101"/>
    </location>
</feature>
<keyword evidence="2" id="KW-1003">Cell membrane</keyword>
<comment type="caution">
    <text evidence="8">The sequence shown here is derived from an EMBL/GenBank/DDBJ whole genome shotgun (WGS) entry which is preliminary data.</text>
</comment>
<feature type="domain" description="RDD" evidence="7">
    <location>
        <begin position="46"/>
        <end position="154"/>
    </location>
</feature>
<protein>
    <submittedName>
        <fullName evidence="8">RDD family protein</fullName>
    </submittedName>
</protein>
<name>A0ABW2XRB2_9ACTN</name>
<evidence type="ECO:0000313" key="8">
    <source>
        <dbReference type="EMBL" id="MFD0686831.1"/>
    </source>
</evidence>
<organism evidence="8 9">
    <name type="scientific">Actinomadura fibrosa</name>
    <dbReference type="NCBI Taxonomy" id="111802"/>
    <lineage>
        <taxon>Bacteria</taxon>
        <taxon>Bacillati</taxon>
        <taxon>Actinomycetota</taxon>
        <taxon>Actinomycetes</taxon>
        <taxon>Streptosporangiales</taxon>
        <taxon>Thermomonosporaceae</taxon>
        <taxon>Actinomadura</taxon>
    </lineage>
</organism>
<feature type="transmembrane region" description="Helical" evidence="6">
    <location>
        <begin position="121"/>
        <end position="141"/>
    </location>
</feature>
<dbReference type="InterPro" id="IPR016795">
    <property type="entry name" value="UCP021697"/>
</dbReference>
<reference evidence="9" key="1">
    <citation type="journal article" date="2019" name="Int. J. Syst. Evol. Microbiol.">
        <title>The Global Catalogue of Microorganisms (GCM) 10K type strain sequencing project: providing services to taxonomists for standard genome sequencing and annotation.</title>
        <authorList>
            <consortium name="The Broad Institute Genomics Platform"/>
            <consortium name="The Broad Institute Genome Sequencing Center for Infectious Disease"/>
            <person name="Wu L."/>
            <person name="Ma J."/>
        </authorList>
    </citation>
    <scope>NUCLEOTIDE SEQUENCE [LARGE SCALE GENOMIC DNA]</scope>
    <source>
        <strain evidence="9">JCM 9371</strain>
    </source>
</reference>
<dbReference type="InterPro" id="IPR010432">
    <property type="entry name" value="RDD"/>
</dbReference>
<proteinExistence type="predicted"/>
<keyword evidence="9" id="KW-1185">Reference proteome</keyword>
<accession>A0ABW2XRB2</accession>
<dbReference type="PIRSF" id="PIRSF021697">
    <property type="entry name" value="UCP021697"/>
    <property type="match status" value="1"/>
</dbReference>